<dbReference type="EMBL" id="CP051774">
    <property type="protein sequence ID" value="QJE99137.1"/>
    <property type="molecule type" value="Genomic_DNA"/>
</dbReference>
<sequence length="469" mass="50748">MTRVVIVLAGGGGSGKSSVLKRLNIPRDLVIDTTLSWENYARKTIAEIEASGRRAVVLYVHRPFARASEDGVIGRYLDGKEEGNPRLVPLRVAAEAHVGAQETALMLAQQGIRVIVMENSGALGTAKREDIEFLKKNIYTTYRERKREAGPDDHRRDDRNGRKGRRGGSEEGAGRGREQAIARLIAEGHAILERYRREGKLTDAEARAFRGEGNGGPDGDKDGGDGSPGDGRISFSISPRRPGIPEGPGSGSDSISKPTQGIAGNAAALDKNPNSNYDSTDERKTDNEGNHAHGDSIRNASPERTPRKGKDGVRELVARAKGAGTLRPGGEGAEFSTVLLGKEGVLKFPKKAGFIIYDRNGRISNRSGIEAAREKAMLIEALGGFPTEVIENDDGSFFVYQEFGDEISEAEYASLIVPKLNQQPLGGGIYRVELHGKTYQIGDLHRENFRKDKNGDIRITDLAGGEIDP</sequence>
<evidence type="ECO:0000259" key="4">
    <source>
        <dbReference type="Pfam" id="PF06414"/>
    </source>
</evidence>
<name>A0A858RQ31_9BACT</name>
<organism evidence="5 6">
    <name type="scientific">Luteolibacter luteus</name>
    <dbReference type="NCBI Taxonomy" id="2728835"/>
    <lineage>
        <taxon>Bacteria</taxon>
        <taxon>Pseudomonadati</taxon>
        <taxon>Verrucomicrobiota</taxon>
        <taxon>Verrucomicrobiia</taxon>
        <taxon>Verrucomicrobiales</taxon>
        <taxon>Verrucomicrobiaceae</taxon>
        <taxon>Luteolibacter</taxon>
    </lineage>
</organism>
<gene>
    <name evidence="5" type="ORF">HHL09_26270</name>
</gene>
<proteinExistence type="predicted"/>
<keyword evidence="1" id="KW-0547">Nucleotide-binding</keyword>
<feature type="region of interest" description="Disordered" evidence="3">
    <location>
        <begin position="144"/>
        <end position="179"/>
    </location>
</feature>
<reference evidence="5 6" key="1">
    <citation type="submission" date="2020-04" db="EMBL/GenBank/DDBJ databases">
        <title>Luteolibacter sp. G-1-1-1 isolated from soil.</title>
        <authorList>
            <person name="Dahal R.H."/>
        </authorList>
    </citation>
    <scope>NUCLEOTIDE SEQUENCE [LARGE SCALE GENOMIC DNA]</scope>
    <source>
        <strain evidence="5 6">G-1-1-1</strain>
    </source>
</reference>
<feature type="region of interest" description="Disordered" evidence="3">
    <location>
        <begin position="208"/>
        <end position="313"/>
    </location>
</feature>
<dbReference type="GO" id="GO:0016301">
    <property type="term" value="F:kinase activity"/>
    <property type="evidence" value="ECO:0007669"/>
    <property type="project" value="InterPro"/>
</dbReference>
<evidence type="ECO:0000256" key="2">
    <source>
        <dbReference type="ARBA" id="ARBA00022840"/>
    </source>
</evidence>
<dbReference type="InterPro" id="IPR010488">
    <property type="entry name" value="Zeta_toxin_domain"/>
</dbReference>
<evidence type="ECO:0000256" key="1">
    <source>
        <dbReference type="ARBA" id="ARBA00022741"/>
    </source>
</evidence>
<dbReference type="Gene3D" id="3.40.50.300">
    <property type="entry name" value="P-loop containing nucleotide triphosphate hydrolases"/>
    <property type="match status" value="1"/>
</dbReference>
<dbReference type="GO" id="GO:0005524">
    <property type="term" value="F:ATP binding"/>
    <property type="evidence" value="ECO:0007669"/>
    <property type="project" value="UniProtKB-KW"/>
</dbReference>
<evidence type="ECO:0000313" key="5">
    <source>
        <dbReference type="EMBL" id="QJE99137.1"/>
    </source>
</evidence>
<protein>
    <recommendedName>
        <fullName evidence="4">Zeta toxin domain-containing protein</fullName>
    </recommendedName>
</protein>
<keyword evidence="6" id="KW-1185">Reference proteome</keyword>
<evidence type="ECO:0000313" key="6">
    <source>
        <dbReference type="Proteomes" id="UP000501812"/>
    </source>
</evidence>
<dbReference type="Proteomes" id="UP000501812">
    <property type="component" value="Chromosome"/>
</dbReference>
<accession>A0A858RQ31</accession>
<evidence type="ECO:0000256" key="3">
    <source>
        <dbReference type="SAM" id="MobiDB-lite"/>
    </source>
</evidence>
<feature type="compositionally biased region" description="Basic and acidic residues" evidence="3">
    <location>
        <begin position="304"/>
        <end position="313"/>
    </location>
</feature>
<dbReference type="AlphaFoldDB" id="A0A858RQ31"/>
<dbReference type="Pfam" id="PF06414">
    <property type="entry name" value="Zeta_toxin"/>
    <property type="match status" value="1"/>
</dbReference>
<dbReference type="KEGG" id="luo:HHL09_26270"/>
<dbReference type="SUPFAM" id="SSF52540">
    <property type="entry name" value="P-loop containing nucleoside triphosphate hydrolases"/>
    <property type="match status" value="1"/>
</dbReference>
<dbReference type="InterPro" id="IPR027417">
    <property type="entry name" value="P-loop_NTPase"/>
</dbReference>
<feature type="compositionally biased region" description="Basic and acidic residues" evidence="3">
    <location>
        <begin position="280"/>
        <end position="296"/>
    </location>
</feature>
<feature type="domain" description="Zeta toxin" evidence="4">
    <location>
        <begin position="28"/>
        <end position="119"/>
    </location>
</feature>
<dbReference type="RefSeq" id="WP_169457623.1">
    <property type="nucleotide sequence ID" value="NZ_CP051774.1"/>
</dbReference>
<keyword evidence="2" id="KW-0067">ATP-binding</keyword>